<dbReference type="InterPro" id="IPR000407">
    <property type="entry name" value="GDA1_CD39_NTPase"/>
</dbReference>
<dbReference type="GO" id="GO:0016020">
    <property type="term" value="C:membrane"/>
    <property type="evidence" value="ECO:0000318"/>
    <property type="project" value="GO_Central"/>
</dbReference>
<evidence type="ECO:0000256" key="6">
    <source>
        <dbReference type="SAM" id="Phobius"/>
    </source>
</evidence>
<gene>
    <name evidence="7" type="primary">LOC112282509</name>
</gene>
<dbReference type="Gramene" id="Pp3c5_4390V3.11">
    <property type="protein sequence ID" value="Pp3c5_4390V3.11"/>
    <property type="gene ID" value="Pp3c5_4390"/>
</dbReference>
<dbReference type="Gene3D" id="3.30.420.150">
    <property type="entry name" value="Exopolyphosphatase. Domain 2"/>
    <property type="match status" value="1"/>
</dbReference>
<keyword evidence="8" id="KW-1185">Reference proteome</keyword>
<evidence type="ECO:0000256" key="3">
    <source>
        <dbReference type="PIRSR" id="PIRSR600407-1"/>
    </source>
</evidence>
<keyword evidence="4" id="KW-0067">ATP-binding</keyword>
<dbReference type="EnsemblPlants" id="Pp3c5_4390V3.9">
    <property type="protein sequence ID" value="Pp3c5_4390V3.9"/>
    <property type="gene ID" value="Pp3c5_4390"/>
</dbReference>
<evidence type="ECO:0000256" key="5">
    <source>
        <dbReference type="RuleBase" id="RU003833"/>
    </source>
</evidence>
<dbReference type="Gramene" id="Pp3c5_4390V3.10">
    <property type="protein sequence ID" value="Pp3c5_4390V3.10"/>
    <property type="gene ID" value="Pp3c5_4390"/>
</dbReference>
<evidence type="ECO:0000256" key="1">
    <source>
        <dbReference type="ARBA" id="ARBA00009283"/>
    </source>
</evidence>
<reference evidence="7" key="3">
    <citation type="submission" date="2020-12" db="UniProtKB">
        <authorList>
            <consortium name="EnsemblPlants"/>
        </authorList>
    </citation>
    <scope>IDENTIFICATION</scope>
</reference>
<dbReference type="EnsemblPlants" id="Pp3c5_4390V3.12">
    <property type="protein sequence ID" value="Pp3c5_4390V3.12"/>
    <property type="gene ID" value="Pp3c5_4390"/>
</dbReference>
<name>A0A7I4DUX6_PHYPA</name>
<feature type="binding site" evidence="4">
    <location>
        <begin position="257"/>
        <end position="261"/>
    </location>
    <ligand>
        <name>ATP</name>
        <dbReference type="ChEBI" id="CHEBI:30616"/>
    </ligand>
</feature>
<protein>
    <recommendedName>
        <fullName evidence="9">Apyrase</fullName>
    </recommendedName>
</protein>
<accession>A0A7I4DUX6</accession>
<dbReference type="EnsemblPlants" id="Pp3c5_4390V3.14">
    <property type="protein sequence ID" value="Pp3c5_4390V3.14"/>
    <property type="gene ID" value="Pp3c5_4390"/>
</dbReference>
<dbReference type="Gramene" id="Pp3c5_4390V3.15">
    <property type="protein sequence ID" value="Pp3c5_4390V3.15"/>
    <property type="gene ID" value="Pp3c5_4390"/>
</dbReference>
<dbReference type="PANTHER" id="PTHR11782">
    <property type="entry name" value="ADENOSINE/GUANOSINE DIPHOSPHATASE"/>
    <property type="match status" value="1"/>
</dbReference>
<evidence type="ECO:0000313" key="7">
    <source>
        <dbReference type="EnsemblPlants" id="Pp3c5_4390V3.10"/>
    </source>
</evidence>
<dbReference type="PROSITE" id="PS01238">
    <property type="entry name" value="GDA1_CD39_NTPASE"/>
    <property type="match status" value="1"/>
</dbReference>
<evidence type="ECO:0000256" key="4">
    <source>
        <dbReference type="PIRSR" id="PIRSR600407-2"/>
    </source>
</evidence>
<dbReference type="Proteomes" id="UP000006727">
    <property type="component" value="Chromosome 5"/>
</dbReference>
<feature type="active site" description="Proton acceptor" evidence="3">
    <location>
        <position position="227"/>
    </location>
</feature>
<evidence type="ECO:0008006" key="9">
    <source>
        <dbReference type="Google" id="ProtNLM"/>
    </source>
</evidence>
<keyword evidence="2 5" id="KW-0378">Hydrolase</keyword>
<organism evidence="7 8">
    <name type="scientific">Physcomitrium patens</name>
    <name type="common">Spreading-leaved earth moss</name>
    <name type="synonym">Physcomitrella patens</name>
    <dbReference type="NCBI Taxonomy" id="3218"/>
    <lineage>
        <taxon>Eukaryota</taxon>
        <taxon>Viridiplantae</taxon>
        <taxon>Streptophyta</taxon>
        <taxon>Embryophyta</taxon>
        <taxon>Bryophyta</taxon>
        <taxon>Bryophytina</taxon>
        <taxon>Bryopsida</taxon>
        <taxon>Funariidae</taxon>
        <taxon>Funariales</taxon>
        <taxon>Funariaceae</taxon>
        <taxon>Physcomitrium</taxon>
    </lineage>
</organism>
<keyword evidence="6" id="KW-0812">Transmembrane</keyword>
<keyword evidence="6" id="KW-1133">Transmembrane helix</keyword>
<dbReference type="PANTHER" id="PTHR11782:SF83">
    <property type="entry name" value="GUANOSINE-DIPHOSPHATASE"/>
    <property type="match status" value="1"/>
</dbReference>
<dbReference type="EnsemblPlants" id="Pp3c5_4390V3.11">
    <property type="protein sequence ID" value="Pp3c5_4390V3.11"/>
    <property type="gene ID" value="Pp3c5_4390"/>
</dbReference>
<proteinExistence type="inferred from homology"/>
<keyword evidence="4" id="KW-0547">Nucleotide-binding</keyword>
<dbReference type="OrthoDB" id="6372431at2759"/>
<reference evidence="7 8" key="1">
    <citation type="journal article" date="2008" name="Science">
        <title>The Physcomitrella genome reveals evolutionary insights into the conquest of land by plants.</title>
        <authorList>
            <person name="Rensing S."/>
            <person name="Lang D."/>
            <person name="Zimmer A."/>
            <person name="Terry A."/>
            <person name="Salamov A."/>
            <person name="Shapiro H."/>
            <person name="Nishiyama T."/>
            <person name="Perroud P.-F."/>
            <person name="Lindquist E."/>
            <person name="Kamisugi Y."/>
            <person name="Tanahashi T."/>
            <person name="Sakakibara K."/>
            <person name="Fujita T."/>
            <person name="Oishi K."/>
            <person name="Shin-I T."/>
            <person name="Kuroki Y."/>
            <person name="Toyoda A."/>
            <person name="Suzuki Y."/>
            <person name="Hashimoto A."/>
            <person name="Yamaguchi K."/>
            <person name="Sugano A."/>
            <person name="Kohara Y."/>
            <person name="Fujiyama A."/>
            <person name="Anterola A."/>
            <person name="Aoki S."/>
            <person name="Ashton N."/>
            <person name="Barbazuk W.B."/>
            <person name="Barker E."/>
            <person name="Bennetzen J."/>
            <person name="Bezanilla M."/>
            <person name="Blankenship R."/>
            <person name="Cho S.H."/>
            <person name="Dutcher S."/>
            <person name="Estelle M."/>
            <person name="Fawcett J.A."/>
            <person name="Gundlach H."/>
            <person name="Hanada K."/>
            <person name="Heyl A."/>
            <person name="Hicks K.A."/>
            <person name="Hugh J."/>
            <person name="Lohr M."/>
            <person name="Mayer K."/>
            <person name="Melkozernov A."/>
            <person name="Murata T."/>
            <person name="Nelson D."/>
            <person name="Pils B."/>
            <person name="Prigge M."/>
            <person name="Reiss B."/>
            <person name="Renner T."/>
            <person name="Rombauts S."/>
            <person name="Rushton P."/>
            <person name="Sanderfoot A."/>
            <person name="Schween G."/>
            <person name="Shiu S.-H."/>
            <person name="Stueber K."/>
            <person name="Theodoulou F.L."/>
            <person name="Tu H."/>
            <person name="Van de Peer Y."/>
            <person name="Verrier P.J."/>
            <person name="Waters E."/>
            <person name="Wood A."/>
            <person name="Yang L."/>
            <person name="Cove D."/>
            <person name="Cuming A."/>
            <person name="Hasebe M."/>
            <person name="Lucas S."/>
            <person name="Mishler D.B."/>
            <person name="Reski R."/>
            <person name="Grigoriev I."/>
            <person name="Quatrano R.S."/>
            <person name="Boore J.L."/>
        </authorList>
    </citation>
    <scope>NUCLEOTIDE SEQUENCE [LARGE SCALE GENOMIC DNA]</scope>
    <source>
        <strain evidence="7 8">cv. Gransden 2004</strain>
    </source>
</reference>
<dbReference type="EnsemblPlants" id="Pp3c5_4390V3.13">
    <property type="protein sequence ID" value="Pp3c5_4390V3.13"/>
    <property type="gene ID" value="Pp3c5_4390"/>
</dbReference>
<dbReference type="Gramene" id="Pp3c5_4390V3.9">
    <property type="protein sequence ID" value="Pp3c5_4390V3.9"/>
    <property type="gene ID" value="Pp3c5_4390"/>
</dbReference>
<dbReference type="GO" id="GO:0017110">
    <property type="term" value="F:nucleoside diphosphate phosphatase activity"/>
    <property type="evidence" value="ECO:0000318"/>
    <property type="project" value="GO_Central"/>
</dbReference>
<evidence type="ECO:0000313" key="8">
    <source>
        <dbReference type="Proteomes" id="UP000006727"/>
    </source>
</evidence>
<comment type="similarity">
    <text evidence="1 5">Belongs to the GDA1/CD39 NTPase family.</text>
</comment>
<keyword evidence="6" id="KW-0472">Membrane</keyword>
<dbReference type="AlphaFoldDB" id="A0A7I4DUX6"/>
<feature type="transmembrane region" description="Helical" evidence="6">
    <location>
        <begin position="58"/>
        <end position="80"/>
    </location>
</feature>
<dbReference type="Gramene" id="Pp3c5_4390V3.12">
    <property type="protein sequence ID" value="Pp3c5_4390V3.12"/>
    <property type="gene ID" value="Pp3c5_4390"/>
</dbReference>
<dbReference type="Gramene" id="Pp3c5_4390V3.13">
    <property type="protein sequence ID" value="Pp3c5_4390V3.13"/>
    <property type="gene ID" value="Pp3c5_4390"/>
</dbReference>
<dbReference type="EMBL" id="ABEU02000005">
    <property type="status" value="NOT_ANNOTATED_CDS"/>
    <property type="molecule type" value="Genomic_DNA"/>
</dbReference>
<dbReference type="Gramene" id="Pp3c5_4390V3.14">
    <property type="protein sequence ID" value="Pp3c5_4390V3.14"/>
    <property type="gene ID" value="Pp3c5_4390"/>
</dbReference>
<dbReference type="Pfam" id="PF01150">
    <property type="entry name" value="GDA1_CD39"/>
    <property type="match status" value="1"/>
</dbReference>
<reference evidence="7 8" key="2">
    <citation type="journal article" date="2018" name="Plant J.">
        <title>The Physcomitrella patens chromosome-scale assembly reveals moss genome structure and evolution.</title>
        <authorList>
            <person name="Lang D."/>
            <person name="Ullrich K.K."/>
            <person name="Murat F."/>
            <person name="Fuchs J."/>
            <person name="Jenkins J."/>
            <person name="Haas F.B."/>
            <person name="Piednoel M."/>
            <person name="Gundlach H."/>
            <person name="Van Bel M."/>
            <person name="Meyberg R."/>
            <person name="Vives C."/>
            <person name="Morata J."/>
            <person name="Symeonidi A."/>
            <person name="Hiss M."/>
            <person name="Muchero W."/>
            <person name="Kamisugi Y."/>
            <person name="Saleh O."/>
            <person name="Blanc G."/>
            <person name="Decker E.L."/>
            <person name="van Gessel N."/>
            <person name="Grimwood J."/>
            <person name="Hayes R.D."/>
            <person name="Graham S.W."/>
            <person name="Gunter L.E."/>
            <person name="McDaniel S.F."/>
            <person name="Hoernstein S.N.W."/>
            <person name="Larsson A."/>
            <person name="Li F.W."/>
            <person name="Perroud P.F."/>
            <person name="Phillips J."/>
            <person name="Ranjan P."/>
            <person name="Rokshar D.S."/>
            <person name="Rothfels C.J."/>
            <person name="Schneider L."/>
            <person name="Shu S."/>
            <person name="Stevenson D.W."/>
            <person name="Thummler F."/>
            <person name="Tillich M."/>
            <person name="Villarreal Aguilar J.C."/>
            <person name="Widiez T."/>
            <person name="Wong G.K."/>
            <person name="Wymore A."/>
            <person name="Zhang Y."/>
            <person name="Zimmer A.D."/>
            <person name="Quatrano R.S."/>
            <person name="Mayer K.F.X."/>
            <person name="Goodstein D."/>
            <person name="Casacuberta J.M."/>
            <person name="Vandepoele K."/>
            <person name="Reski R."/>
            <person name="Cuming A.C."/>
            <person name="Tuskan G.A."/>
            <person name="Maumus F."/>
            <person name="Salse J."/>
            <person name="Schmutz J."/>
            <person name="Rensing S.A."/>
        </authorList>
    </citation>
    <scope>NUCLEOTIDE SEQUENCE [LARGE SCALE GENOMIC DNA]</scope>
    <source>
        <strain evidence="7 8">cv. Gransden 2004</strain>
    </source>
</reference>
<dbReference type="GO" id="GO:0005524">
    <property type="term" value="F:ATP binding"/>
    <property type="evidence" value="ECO:0007669"/>
    <property type="project" value="UniProtKB-KW"/>
</dbReference>
<dbReference type="GO" id="GO:0009134">
    <property type="term" value="P:nucleoside diphosphate catabolic process"/>
    <property type="evidence" value="ECO:0000318"/>
    <property type="project" value="GO_Central"/>
</dbReference>
<dbReference type="EnsemblPlants" id="Pp3c5_4390V3.15">
    <property type="protein sequence ID" value="Pp3c5_4390V3.15"/>
    <property type="gene ID" value="Pp3c5_4390"/>
</dbReference>
<dbReference type="FunCoup" id="A0A7I4DUX6">
    <property type="interactions" value="4463"/>
</dbReference>
<dbReference type="EnsemblPlants" id="Pp3c5_4390V3.16">
    <property type="protein sequence ID" value="Pp3c5_4390V3.16"/>
    <property type="gene ID" value="Pp3c5_4390"/>
</dbReference>
<dbReference type="EnsemblPlants" id="Pp3c5_4390V3.10">
    <property type="protein sequence ID" value="Pp3c5_4390V3.10"/>
    <property type="gene ID" value="Pp3c5_4390"/>
</dbReference>
<dbReference type="Gramene" id="Pp3c5_4390V3.16">
    <property type="protein sequence ID" value="Pp3c5_4390V3.16"/>
    <property type="gene ID" value="Pp3c5_4390"/>
</dbReference>
<evidence type="ECO:0000256" key="2">
    <source>
        <dbReference type="ARBA" id="ARBA00022801"/>
    </source>
</evidence>
<dbReference type="Gene3D" id="3.30.420.40">
    <property type="match status" value="1"/>
</dbReference>
<sequence>MLLPDCASKMSEDKLGCNSVWNGDCCVREGDAVCNGKASKGLFLNLMPKSDSRSLSTLFFLGLPLALLSAIMVLIPCVMVHKPEMFWYLPFSYGKIVPPVSKKYAVIFDAGSSGSRIHIYCFDPNYELVKVGNELEIFMHSEPGLSDFAKDPRKGAESLRPMLEEALRVIPAEQHSTTPLRLGATAGLRLLPGDEAVNLLKEVRTLLGSSGFMFQPEWVNIIDGTQEGSYQWVTTNYLRGSLGRRLDETVGIVDLGGGSVQMAYAISDEDYINAPKAGKDEVASVQQVKLLNMTYNLYVHSYLHYGLLAFRAEVFKHSEGTTCPCVAKDFEGSYMYAGVKHMAAVRDEGSHYMDCRALVVKILNVDHACKHLKCTFGGVWNGGGGDGFKQLFVASFFFDKAVDAGIIRNKKVASAVVAPSEFERAAKKFCSLSLAEIVQRFPKLKEQKRKYICLDLVYQYILLVTGFGIDPNQKVTLVKKILHRGSEVEASWPLGSAIELVSGYQ</sequence>